<evidence type="ECO:0000313" key="3">
    <source>
        <dbReference type="Proteomes" id="UP000176050"/>
    </source>
</evidence>
<dbReference type="KEGG" id="lul:LPB138_14345"/>
<reference evidence="2 3" key="1">
    <citation type="submission" date="2016-10" db="EMBL/GenBank/DDBJ databases">
        <title>Lutibacter sp. LPB0138, isolated from marine gastropod.</title>
        <authorList>
            <person name="Kim E."/>
            <person name="Yi H."/>
        </authorList>
    </citation>
    <scope>NUCLEOTIDE SEQUENCE [LARGE SCALE GENOMIC DNA]</scope>
    <source>
        <strain evidence="2 3">LPB0138</strain>
    </source>
</reference>
<evidence type="ECO:0000256" key="1">
    <source>
        <dbReference type="SAM" id="Coils"/>
    </source>
</evidence>
<dbReference type="RefSeq" id="WP_070237946.1">
    <property type="nucleotide sequence ID" value="NZ_CP017478.1"/>
</dbReference>
<dbReference type="Proteomes" id="UP000176050">
    <property type="component" value="Chromosome"/>
</dbReference>
<keyword evidence="3" id="KW-1185">Reference proteome</keyword>
<organism evidence="2 3">
    <name type="scientific">Urechidicola croceus</name>
    <dbReference type="NCBI Taxonomy" id="1850246"/>
    <lineage>
        <taxon>Bacteria</taxon>
        <taxon>Pseudomonadati</taxon>
        <taxon>Bacteroidota</taxon>
        <taxon>Flavobacteriia</taxon>
        <taxon>Flavobacteriales</taxon>
        <taxon>Flavobacteriaceae</taxon>
        <taxon>Urechidicola</taxon>
    </lineage>
</organism>
<dbReference type="AlphaFoldDB" id="A0A1D8PB39"/>
<dbReference type="EMBL" id="CP017478">
    <property type="protein sequence ID" value="AOW21786.1"/>
    <property type="molecule type" value="Genomic_DNA"/>
</dbReference>
<dbReference type="PROSITE" id="PS51257">
    <property type="entry name" value="PROKAR_LIPOPROTEIN"/>
    <property type="match status" value="1"/>
</dbReference>
<name>A0A1D8PB39_9FLAO</name>
<sequence>MKIINKILGIVLFSLLVASCDTTNESGYVPAIYELPQTFQLTTDMATDNSFDIVYTPSAVGKGFYVVLPTGSPEPTSTDVHNGTVAGSLQAGSFDITDMTPISVTADSGIFGSYSYDVYAIHKSTDDFISERVSKATVTTPDTMDPIFLGDSSNPSFQATGNSPFGPVTFNFSEPVFYQGGEITFTGYFSGREVTFDDMDQIASSGTGATVNDHATFPQDDAILVSWEEGTFKDLSGKSVAALGGFDFYFWTRLFTLPEMAYLMQGTYSYETVFYGGLEGFYNNLNATYPGSFLQPTGEFDLVLDPSDPEGLTLLGLNLFSGFADLGLPDEPQTLQIKLGADGELQEVPFAPSVITAGEATSWGPWSFFGTNYPGFYDFEAGTIDHWLTLYGDDSGGAVDDIDYYYTRIGTWDRSASDLEDLRERNAQLKSEITNGRTRSLPTDVEFSF</sequence>
<gene>
    <name evidence="2" type="ORF">LPB138_14345</name>
</gene>
<accession>A0A1D8PB39</accession>
<protein>
    <submittedName>
        <fullName evidence="2">Uncharacterized protein</fullName>
    </submittedName>
</protein>
<proteinExistence type="predicted"/>
<feature type="coiled-coil region" evidence="1">
    <location>
        <begin position="412"/>
        <end position="439"/>
    </location>
</feature>
<evidence type="ECO:0000313" key="2">
    <source>
        <dbReference type="EMBL" id="AOW21786.1"/>
    </source>
</evidence>
<keyword evidence="1" id="KW-0175">Coiled coil</keyword>
<dbReference type="STRING" id="1850246.LPB138_14345"/>
<dbReference type="OrthoDB" id="5500612at2"/>